<dbReference type="Proteomes" id="UP001500936">
    <property type="component" value="Unassembled WGS sequence"/>
</dbReference>
<gene>
    <name evidence="1" type="ORF">GCM10023187_15220</name>
</gene>
<organism evidence="1 2">
    <name type="scientific">Nibrella viscosa</name>
    <dbReference type="NCBI Taxonomy" id="1084524"/>
    <lineage>
        <taxon>Bacteria</taxon>
        <taxon>Pseudomonadati</taxon>
        <taxon>Bacteroidota</taxon>
        <taxon>Cytophagia</taxon>
        <taxon>Cytophagales</taxon>
        <taxon>Spirosomataceae</taxon>
        <taxon>Nibrella</taxon>
    </lineage>
</organism>
<comment type="caution">
    <text evidence="1">The sequence shown here is derived from an EMBL/GenBank/DDBJ whole genome shotgun (WGS) entry which is preliminary data.</text>
</comment>
<dbReference type="EMBL" id="BAABHB010000002">
    <property type="protein sequence ID" value="GAA4401253.1"/>
    <property type="molecule type" value="Genomic_DNA"/>
</dbReference>
<protein>
    <submittedName>
        <fullName evidence="1">DUF2851 family protein</fullName>
    </submittedName>
</protein>
<evidence type="ECO:0000313" key="2">
    <source>
        <dbReference type="Proteomes" id="UP001500936"/>
    </source>
</evidence>
<evidence type="ECO:0000313" key="1">
    <source>
        <dbReference type="EMBL" id="GAA4401253.1"/>
    </source>
</evidence>
<accession>A0ABP8K6S6</accession>
<name>A0ABP8K6S6_9BACT</name>
<proteinExistence type="predicted"/>
<dbReference type="Pfam" id="PF11013">
    <property type="entry name" value="DUF2851"/>
    <property type="match status" value="1"/>
</dbReference>
<reference evidence="2" key="1">
    <citation type="journal article" date="2019" name="Int. J. Syst. Evol. Microbiol.">
        <title>The Global Catalogue of Microorganisms (GCM) 10K type strain sequencing project: providing services to taxonomists for standard genome sequencing and annotation.</title>
        <authorList>
            <consortium name="The Broad Institute Genomics Platform"/>
            <consortium name="The Broad Institute Genome Sequencing Center for Infectious Disease"/>
            <person name="Wu L."/>
            <person name="Ma J."/>
        </authorList>
    </citation>
    <scope>NUCLEOTIDE SEQUENCE [LARGE SCALE GENOMIC DNA]</scope>
    <source>
        <strain evidence="2">JCM 17925</strain>
    </source>
</reference>
<keyword evidence="2" id="KW-1185">Reference proteome</keyword>
<sequence length="442" mass="49918">MPESFLYFLWQYQYFSALGLTTTTGEPVQVLHPGFRNSNAGPDFLNARLVVGEVEWVGTVEAHTKTSDWLAHRHQHDRAYDNVILHLVWEDDRPQPQQTIVRSDGTPIPTLELRQRTESSLLRRYLRLADSPEPIPCAGQFQTVHPLRRTAMLDKALMQRLERKAGQVYQIFNATGQDWEETTYRLMAITFGFRVNADPMEQLSRAVPLKAIQKHHNALIQVEAMLFGTAGLLTNLTDEDAYPHALQREYRFLSAKYSLSERELPAHIWKWSRLRPANFPTLRLAQVAALLAQHRSLFSVCMDTTNVDDLLRALQVSPSAYWQTHYRFDKSTDKGAPTLGSASASTILVNTAVPLLAAYAHHRHQPHYIDRAVSLLEQLPAEKNHITAIWSGLGLPIDSAFDSQASLELYNEFCLPRKCLTCQIGMALVGPDAAVTAQSVGR</sequence>
<dbReference type="InterPro" id="IPR021272">
    <property type="entry name" value="DUF2851"/>
</dbReference>
<dbReference type="RefSeq" id="WP_345265584.1">
    <property type="nucleotide sequence ID" value="NZ_BAABHB010000002.1"/>
</dbReference>